<keyword evidence="3" id="KW-1185">Reference proteome</keyword>
<evidence type="ECO:0000256" key="1">
    <source>
        <dbReference type="SAM" id="Phobius"/>
    </source>
</evidence>
<sequence length="107" mass="10417">MSTESSGGRLPTAPVVAAGLAGGYVVASSTGIRPLGGLVLGAAGLLAGRTWLMRHGPTTAGLLGGVYLLAFGASHPLAKQIGAWPAVAVVSAVSAAAAYFGSDRSAR</sequence>
<comment type="caution">
    <text evidence="2">The sequence shown here is derived from an EMBL/GenBank/DDBJ whole genome shotgun (WGS) entry which is preliminary data.</text>
</comment>
<feature type="transmembrane region" description="Helical" evidence="1">
    <location>
        <begin position="83"/>
        <end position="101"/>
    </location>
</feature>
<name>A0ABN2KX45_9MICO</name>
<reference evidence="2 3" key="1">
    <citation type="journal article" date="2019" name="Int. J. Syst. Evol. Microbiol.">
        <title>The Global Catalogue of Microorganisms (GCM) 10K type strain sequencing project: providing services to taxonomists for standard genome sequencing and annotation.</title>
        <authorList>
            <consortium name="The Broad Institute Genomics Platform"/>
            <consortium name="The Broad Institute Genome Sequencing Center for Infectious Disease"/>
            <person name="Wu L."/>
            <person name="Ma J."/>
        </authorList>
    </citation>
    <scope>NUCLEOTIDE SEQUENCE [LARGE SCALE GENOMIC DNA]</scope>
    <source>
        <strain evidence="2 3">JCM 15591</strain>
    </source>
</reference>
<feature type="transmembrane region" description="Helical" evidence="1">
    <location>
        <begin position="32"/>
        <end position="52"/>
    </location>
</feature>
<protein>
    <submittedName>
        <fullName evidence="2">Uncharacterized protein</fullName>
    </submittedName>
</protein>
<proteinExistence type="predicted"/>
<accession>A0ABN2KX45</accession>
<evidence type="ECO:0000313" key="2">
    <source>
        <dbReference type="EMBL" id="GAA1766128.1"/>
    </source>
</evidence>
<dbReference type="Proteomes" id="UP001501475">
    <property type="component" value="Unassembled WGS sequence"/>
</dbReference>
<gene>
    <name evidence="2" type="ORF">GCM10009810_26220</name>
</gene>
<keyword evidence="1" id="KW-0472">Membrane</keyword>
<evidence type="ECO:0000313" key="3">
    <source>
        <dbReference type="Proteomes" id="UP001501475"/>
    </source>
</evidence>
<organism evidence="2 3">
    <name type="scientific">Nostocoides vanveenii</name>
    <dbReference type="NCBI Taxonomy" id="330835"/>
    <lineage>
        <taxon>Bacteria</taxon>
        <taxon>Bacillati</taxon>
        <taxon>Actinomycetota</taxon>
        <taxon>Actinomycetes</taxon>
        <taxon>Micrococcales</taxon>
        <taxon>Intrasporangiaceae</taxon>
        <taxon>Nostocoides</taxon>
    </lineage>
</organism>
<keyword evidence="1" id="KW-1133">Transmembrane helix</keyword>
<keyword evidence="1" id="KW-0812">Transmembrane</keyword>
<dbReference type="RefSeq" id="WP_344067134.1">
    <property type="nucleotide sequence ID" value="NZ_BAAAPN010000057.1"/>
</dbReference>
<dbReference type="EMBL" id="BAAAPN010000057">
    <property type="protein sequence ID" value="GAA1766128.1"/>
    <property type="molecule type" value="Genomic_DNA"/>
</dbReference>